<evidence type="ECO:0000256" key="14">
    <source>
        <dbReference type="ARBA" id="ARBA00023180"/>
    </source>
</evidence>
<gene>
    <name evidence="18" type="ORF">B0A50_00145</name>
</gene>
<feature type="chain" id="PRO_5021026992" description="tripeptidyl-peptidase II" evidence="16">
    <location>
        <begin position="22"/>
        <end position="630"/>
    </location>
</feature>
<evidence type="ECO:0000256" key="6">
    <source>
        <dbReference type="ARBA" id="ARBA00022670"/>
    </source>
</evidence>
<dbReference type="InterPro" id="IPR030400">
    <property type="entry name" value="Sedolisin_dom"/>
</dbReference>
<dbReference type="PROSITE" id="PS00138">
    <property type="entry name" value="SUBTILASE_SER"/>
    <property type="match status" value="1"/>
</dbReference>
<evidence type="ECO:0000256" key="3">
    <source>
        <dbReference type="ARBA" id="ARBA00004239"/>
    </source>
</evidence>
<dbReference type="GO" id="GO:0006508">
    <property type="term" value="P:proteolysis"/>
    <property type="evidence" value="ECO:0007669"/>
    <property type="project" value="UniProtKB-KW"/>
</dbReference>
<evidence type="ECO:0000256" key="8">
    <source>
        <dbReference type="ARBA" id="ARBA00022729"/>
    </source>
</evidence>
<dbReference type="GO" id="GO:0046872">
    <property type="term" value="F:metal ion binding"/>
    <property type="evidence" value="ECO:0007669"/>
    <property type="project" value="UniProtKB-UniRule"/>
</dbReference>
<dbReference type="PROSITE" id="PS51695">
    <property type="entry name" value="SEDOLISIN"/>
    <property type="match status" value="1"/>
</dbReference>
<evidence type="ECO:0000256" key="4">
    <source>
        <dbReference type="ARBA" id="ARBA00012462"/>
    </source>
</evidence>
<protein>
    <recommendedName>
        <fullName evidence="4">tripeptidyl-peptidase II</fullName>
        <ecNumber evidence="4">3.4.14.10</ecNumber>
    </recommendedName>
</protein>
<evidence type="ECO:0000256" key="13">
    <source>
        <dbReference type="ARBA" id="ARBA00023145"/>
    </source>
</evidence>
<dbReference type="Proteomes" id="UP000308549">
    <property type="component" value="Unassembled WGS sequence"/>
</dbReference>
<evidence type="ECO:0000256" key="5">
    <source>
        <dbReference type="ARBA" id="ARBA00022525"/>
    </source>
</evidence>
<dbReference type="InterPro" id="IPR000209">
    <property type="entry name" value="Peptidase_S8/S53_dom"/>
</dbReference>
<dbReference type="GO" id="GO:0004252">
    <property type="term" value="F:serine-type endopeptidase activity"/>
    <property type="evidence" value="ECO:0007669"/>
    <property type="project" value="UniProtKB-UniRule"/>
</dbReference>
<feature type="active site" description="Charge relay system" evidence="15">
    <location>
        <position position="327"/>
    </location>
</feature>
<name>A0A4U0UHV5_9PEZI</name>
<comment type="subcellular location">
    <subcellularLocation>
        <location evidence="3">Secreted</location>
        <location evidence="3">Extracellular space</location>
    </subcellularLocation>
</comment>
<keyword evidence="7 15" id="KW-0479">Metal-binding</keyword>
<comment type="function">
    <text evidence="2">Secreted tripeptidyl-peptidase which degrades proteins at acidic pHs and is involved in virulence.</text>
</comment>
<keyword evidence="5" id="KW-0964">Secreted</keyword>
<feature type="active site" description="Charge relay system" evidence="15">
    <location>
        <position position="541"/>
    </location>
</feature>
<dbReference type="GO" id="GO:0005576">
    <property type="term" value="C:extracellular region"/>
    <property type="evidence" value="ECO:0007669"/>
    <property type="project" value="UniProtKB-SubCell"/>
</dbReference>
<feature type="binding site" evidence="15">
    <location>
        <position position="604"/>
    </location>
    <ligand>
        <name>Ca(2+)</name>
        <dbReference type="ChEBI" id="CHEBI:29108"/>
    </ligand>
</feature>
<feature type="binding site" evidence="15">
    <location>
        <position position="584"/>
    </location>
    <ligand>
        <name>Ca(2+)</name>
        <dbReference type="ChEBI" id="CHEBI:29108"/>
    </ligand>
</feature>
<evidence type="ECO:0000256" key="9">
    <source>
        <dbReference type="ARBA" id="ARBA00022801"/>
    </source>
</evidence>
<evidence type="ECO:0000256" key="1">
    <source>
        <dbReference type="ARBA" id="ARBA00001910"/>
    </source>
</evidence>
<dbReference type="InterPro" id="IPR036852">
    <property type="entry name" value="Peptidase_S8/S53_dom_sf"/>
</dbReference>
<keyword evidence="6 15" id="KW-0645">Protease</keyword>
<evidence type="ECO:0000313" key="18">
    <source>
        <dbReference type="EMBL" id="TKA34165.1"/>
    </source>
</evidence>
<dbReference type="Pfam" id="PF00082">
    <property type="entry name" value="Peptidase_S8"/>
    <property type="match status" value="1"/>
</dbReference>
<keyword evidence="12" id="KW-0843">Virulence</keyword>
<proteinExistence type="predicted"/>
<dbReference type="EMBL" id="NAJL01000001">
    <property type="protein sequence ID" value="TKA34165.1"/>
    <property type="molecule type" value="Genomic_DNA"/>
</dbReference>
<dbReference type="CDD" id="cd04056">
    <property type="entry name" value="Peptidases_S53"/>
    <property type="match status" value="1"/>
</dbReference>
<dbReference type="AlphaFoldDB" id="A0A4U0UHV5"/>
<organism evidence="18 19">
    <name type="scientific">Salinomyces thailandicus</name>
    <dbReference type="NCBI Taxonomy" id="706561"/>
    <lineage>
        <taxon>Eukaryota</taxon>
        <taxon>Fungi</taxon>
        <taxon>Dikarya</taxon>
        <taxon>Ascomycota</taxon>
        <taxon>Pezizomycotina</taxon>
        <taxon>Dothideomycetes</taxon>
        <taxon>Dothideomycetidae</taxon>
        <taxon>Mycosphaerellales</taxon>
        <taxon>Teratosphaeriaceae</taxon>
        <taxon>Salinomyces</taxon>
    </lineage>
</organism>
<keyword evidence="14" id="KW-0325">Glycoprotein</keyword>
<feature type="binding site" evidence="15">
    <location>
        <position position="583"/>
    </location>
    <ligand>
        <name>Ca(2+)</name>
        <dbReference type="ChEBI" id="CHEBI:29108"/>
    </ligand>
</feature>
<keyword evidence="13" id="KW-0865">Zymogen</keyword>
<reference evidence="18 19" key="1">
    <citation type="submission" date="2017-03" db="EMBL/GenBank/DDBJ databases">
        <title>Genomes of endolithic fungi from Antarctica.</title>
        <authorList>
            <person name="Coleine C."/>
            <person name="Masonjones S."/>
            <person name="Stajich J.E."/>
        </authorList>
    </citation>
    <scope>NUCLEOTIDE SEQUENCE [LARGE SCALE GENOMIC DNA]</scope>
    <source>
        <strain evidence="18 19">CCFEE 6315</strain>
    </source>
</reference>
<dbReference type="GO" id="GO:0008240">
    <property type="term" value="F:tripeptidyl-peptidase activity"/>
    <property type="evidence" value="ECO:0007669"/>
    <property type="project" value="UniProtKB-EC"/>
</dbReference>
<dbReference type="CDD" id="cd11377">
    <property type="entry name" value="Pro-peptidase_S53"/>
    <property type="match status" value="1"/>
</dbReference>
<keyword evidence="10 15" id="KW-0720">Serine protease</keyword>
<keyword evidence="8 16" id="KW-0732">Signal</keyword>
<keyword evidence="11 15" id="KW-0106">Calcium</keyword>
<evidence type="ECO:0000259" key="17">
    <source>
        <dbReference type="PROSITE" id="PS51695"/>
    </source>
</evidence>
<evidence type="ECO:0000256" key="2">
    <source>
        <dbReference type="ARBA" id="ARBA00002451"/>
    </source>
</evidence>
<keyword evidence="19" id="KW-1185">Reference proteome</keyword>
<feature type="binding site" evidence="15">
    <location>
        <position position="602"/>
    </location>
    <ligand>
        <name>Ca(2+)</name>
        <dbReference type="ChEBI" id="CHEBI:29108"/>
    </ligand>
</feature>
<dbReference type="PANTHER" id="PTHR14218:SF39">
    <property type="entry name" value="PEPTIDASE S53 DOMAIN-CONTAINING PROTEIN"/>
    <property type="match status" value="1"/>
</dbReference>
<keyword evidence="9 15" id="KW-0378">Hydrolase</keyword>
<evidence type="ECO:0000256" key="15">
    <source>
        <dbReference type="PROSITE-ProRule" id="PRU01032"/>
    </source>
</evidence>
<dbReference type="SUPFAM" id="SSF52743">
    <property type="entry name" value="Subtilisin-like"/>
    <property type="match status" value="1"/>
</dbReference>
<evidence type="ECO:0000256" key="11">
    <source>
        <dbReference type="ARBA" id="ARBA00022837"/>
    </source>
</evidence>
<feature type="signal peptide" evidence="16">
    <location>
        <begin position="1"/>
        <end position="21"/>
    </location>
</feature>
<comment type="cofactor">
    <cofactor evidence="15">
        <name>Ca(2+)</name>
        <dbReference type="ChEBI" id="CHEBI:29108"/>
    </cofactor>
    <text evidence="15">Binds 1 Ca(2+) ion per subunit.</text>
</comment>
<evidence type="ECO:0000256" key="7">
    <source>
        <dbReference type="ARBA" id="ARBA00022723"/>
    </source>
</evidence>
<dbReference type="SUPFAM" id="SSF54897">
    <property type="entry name" value="Protease propeptides/inhibitors"/>
    <property type="match status" value="1"/>
</dbReference>
<dbReference type="PANTHER" id="PTHR14218">
    <property type="entry name" value="PROTEASE S8 TRIPEPTIDYL PEPTIDASE I CLN2"/>
    <property type="match status" value="1"/>
</dbReference>
<sequence length="630" mass="67654">MPFTKLSVSLGLLAASLGANALPSTSKYDYAVKERHYVPSAWSEAGAASKSDVINLQIGLKQQNEGLIEQHLVEVSDPSHERYGQHLTVDQIKDIVAPTDKTVTLVHEWLREHGISDIGVAPAKDWLSIVVPIGKAEELLQTTYKSFRHLDGSMVSRAPEWSLPRHLHEHIDVVQPTTSFFNPKPQAKPWGGPKSKGWGPFDKGEDHHPGWWDHAGKHMYGDHRHDKVETDAAAVAAVCNASFVTPDCIRTVYGTINYTPQVPEKGSIALTNYLNETSKRSDVEQFLEVFRPEAAPAAYDFDIVVIANGSNFQGSDSVEIESGANIEGNLDAENILSVAWPIPLTAYNTGGMPPFIPDANTPTNTNEPYLTWLNYVLAQDDLPLVISTSYGEAEQTIPESYAKRVCAGMAQLGARGISVTVSSGDSGVGADGACFSNDGLNTTMFLPAFPASCPWVTAVGGTAGFNPEVAVSRFGSGAGFSNYFGAPSYQESTVNAYIDSLNGLYNGLYNKSGRGYPDVSAQGNHDAIVWGGNITTVGGTSASSPTFAAVIALVNDALLAKGKKPLGFLNPWIYSGAYKALTDITSGSSLGCNTTGFPAQEGWDAVTGWGTPNFEKLVRAAFQHERHPRT</sequence>
<dbReference type="OrthoDB" id="409122at2759"/>
<evidence type="ECO:0000256" key="16">
    <source>
        <dbReference type="SAM" id="SignalP"/>
    </source>
</evidence>
<feature type="active site" description="Charge relay system" evidence="15">
    <location>
        <position position="331"/>
    </location>
</feature>
<comment type="caution">
    <text evidence="18">The sequence shown here is derived from an EMBL/GenBank/DDBJ whole genome shotgun (WGS) entry which is preliminary data.</text>
</comment>
<feature type="domain" description="Peptidase S53" evidence="17">
    <location>
        <begin position="243"/>
        <end position="624"/>
    </location>
</feature>
<dbReference type="Pfam" id="PF09286">
    <property type="entry name" value="Pro-kuma_activ"/>
    <property type="match status" value="1"/>
</dbReference>
<comment type="catalytic activity">
    <reaction evidence="1">
        <text>Release of an N-terminal tripeptide from a polypeptide.</text>
        <dbReference type="EC" id="3.4.14.10"/>
    </reaction>
</comment>
<dbReference type="EC" id="3.4.14.10" evidence="4"/>
<dbReference type="SMART" id="SM00944">
    <property type="entry name" value="Pro-kuma_activ"/>
    <property type="match status" value="1"/>
</dbReference>
<dbReference type="Gene3D" id="3.40.50.200">
    <property type="entry name" value="Peptidase S8/S53 domain"/>
    <property type="match status" value="1"/>
</dbReference>
<dbReference type="FunFam" id="3.40.50.200:FF:000015">
    <property type="entry name" value="Tripeptidyl peptidase A"/>
    <property type="match status" value="1"/>
</dbReference>
<dbReference type="InterPro" id="IPR023828">
    <property type="entry name" value="Peptidase_S8_Ser-AS"/>
</dbReference>
<accession>A0A4U0UHV5</accession>
<evidence type="ECO:0000256" key="12">
    <source>
        <dbReference type="ARBA" id="ARBA00023026"/>
    </source>
</evidence>
<dbReference type="InterPro" id="IPR050819">
    <property type="entry name" value="Tripeptidyl-peptidase_I"/>
</dbReference>
<evidence type="ECO:0000256" key="10">
    <source>
        <dbReference type="ARBA" id="ARBA00022825"/>
    </source>
</evidence>
<evidence type="ECO:0000313" key="19">
    <source>
        <dbReference type="Proteomes" id="UP000308549"/>
    </source>
</evidence>
<dbReference type="InterPro" id="IPR015366">
    <property type="entry name" value="S53_propep"/>
</dbReference>